<feature type="transmembrane region" description="Helical" evidence="2">
    <location>
        <begin position="321"/>
        <end position="340"/>
    </location>
</feature>
<proteinExistence type="predicted"/>
<keyword evidence="2" id="KW-0812">Transmembrane</keyword>
<feature type="region of interest" description="Disordered" evidence="1">
    <location>
        <begin position="1"/>
        <end position="24"/>
    </location>
</feature>
<evidence type="ECO:0000313" key="5">
    <source>
        <dbReference type="Proteomes" id="UP001497512"/>
    </source>
</evidence>
<evidence type="ECO:0000256" key="1">
    <source>
        <dbReference type="SAM" id="MobiDB-lite"/>
    </source>
</evidence>
<sequence>MSDSCNSGGTDDGSGKGNDWEVVSLSLSSHPLSASSNRQRNGGGGDAFASALNSEFFFCSPDSPSESGRLSLDNVEEWPSVVGPAVYSENKKKTERTTEAVSQETPPAARLNTETFSATEGSEREDHGKKKDAAALSPELARSCASQMQEFSGMDWLEPMVPVDYEQDEIGSASIFYGLDSDSKAGTEPDYRQAGPLLGSCLSSPSSPTIVSRVNSMQWVLGDEVFQGHIDGGDDESKAPSCLVEDEMPSLAGLERESFGENSGLESPGSGTGRGQRKMVPKHTKGSAPLLGDGCDDQTYEVWWKRWAALWYMQARQANTIWSIALAATVMGLVIIGHRWQHERCQNQQLRLQLCSKDEKISQLVFQIARLKEALSGRRHVPVLRTSSSYSGFLGRV</sequence>
<dbReference type="Pfam" id="PF20705">
    <property type="entry name" value="DUF6821"/>
    <property type="match status" value="1"/>
</dbReference>
<keyword evidence="2" id="KW-0472">Membrane</keyword>
<dbReference type="Proteomes" id="UP001497512">
    <property type="component" value="Chromosome 5"/>
</dbReference>
<feature type="compositionally biased region" description="Basic and acidic residues" evidence="1">
    <location>
        <begin position="89"/>
        <end position="98"/>
    </location>
</feature>
<feature type="domain" description="DUF6821" evidence="3">
    <location>
        <begin position="309"/>
        <end position="393"/>
    </location>
</feature>
<evidence type="ECO:0000259" key="3">
    <source>
        <dbReference type="Pfam" id="PF20705"/>
    </source>
</evidence>
<dbReference type="InterPro" id="IPR049224">
    <property type="entry name" value="DUF6821"/>
</dbReference>
<dbReference type="PANTHER" id="PTHR34797:SF1">
    <property type="entry name" value="ATG8-INTERACTING PROTEIN 2"/>
    <property type="match status" value="1"/>
</dbReference>
<dbReference type="EMBL" id="OZ019897">
    <property type="protein sequence ID" value="CAK9225424.1"/>
    <property type="molecule type" value="Genomic_DNA"/>
</dbReference>
<keyword evidence="5" id="KW-1185">Reference proteome</keyword>
<reference evidence="4" key="1">
    <citation type="submission" date="2024-02" db="EMBL/GenBank/DDBJ databases">
        <authorList>
            <consortium name="ELIXIR-Norway"/>
            <consortium name="Elixir Norway"/>
        </authorList>
    </citation>
    <scope>NUCLEOTIDE SEQUENCE</scope>
</reference>
<feature type="compositionally biased region" description="Basic residues" evidence="1">
    <location>
        <begin position="275"/>
        <end position="285"/>
    </location>
</feature>
<feature type="compositionally biased region" description="Basic and acidic residues" evidence="1">
    <location>
        <begin position="121"/>
        <end position="133"/>
    </location>
</feature>
<feature type="region of interest" description="Disordered" evidence="1">
    <location>
        <begin position="256"/>
        <end position="290"/>
    </location>
</feature>
<organism evidence="4 5">
    <name type="scientific">Sphagnum troendelagicum</name>
    <dbReference type="NCBI Taxonomy" id="128251"/>
    <lineage>
        <taxon>Eukaryota</taxon>
        <taxon>Viridiplantae</taxon>
        <taxon>Streptophyta</taxon>
        <taxon>Embryophyta</taxon>
        <taxon>Bryophyta</taxon>
        <taxon>Sphagnophytina</taxon>
        <taxon>Sphagnopsida</taxon>
        <taxon>Sphagnales</taxon>
        <taxon>Sphagnaceae</taxon>
        <taxon>Sphagnum</taxon>
    </lineage>
</organism>
<dbReference type="PANTHER" id="PTHR34797">
    <property type="entry name" value="ATG8-INTERACTING PROTEIN 2"/>
    <property type="match status" value="1"/>
</dbReference>
<feature type="region of interest" description="Disordered" evidence="1">
    <location>
        <begin position="89"/>
        <end position="135"/>
    </location>
</feature>
<evidence type="ECO:0000313" key="4">
    <source>
        <dbReference type="EMBL" id="CAK9225424.1"/>
    </source>
</evidence>
<evidence type="ECO:0000256" key="2">
    <source>
        <dbReference type="SAM" id="Phobius"/>
    </source>
</evidence>
<protein>
    <recommendedName>
        <fullName evidence="3">DUF6821 domain-containing protein</fullName>
    </recommendedName>
</protein>
<dbReference type="InterPro" id="IPR040304">
    <property type="entry name" value="ATG8-IP-1/2"/>
</dbReference>
<name>A0ABP0UME2_9BRYO</name>
<accession>A0ABP0UME2</accession>
<keyword evidence="2" id="KW-1133">Transmembrane helix</keyword>
<gene>
    <name evidence="4" type="ORF">CSSPTR1EN2_LOCUS17538</name>
</gene>